<feature type="compositionally biased region" description="Basic residues" evidence="12">
    <location>
        <begin position="712"/>
        <end position="731"/>
    </location>
</feature>
<sequence>MHKQNRMFTCGIPQGFVLGPTLYSMERPSRKRQDSFGMLDSLEEDRSSCSSDSSAGSAASSPEDSEDEDFGVGGVGHQLTTSSSSSSSLMLIKTNGQVYTYPDGKAGMATCEMCGMVGVRDAFYSKTKRFCSVSCSRSFSSNSKKASILARLQVSPTQSDQNLPEPRKVLICFLSVLKGKPPTKKAKVLQKQPLMTKLAAYAQHQSSQQGGARKSGGYQQNLPHSSSSQTWWLFNSGVSVDVFDWGRYLGDGEVLMGKSWGSVSEGVRVEVPNTDSGLPMKVYWIASIIKLAGFKALLRYEGFDSDSTRDFWLNLCVPDIHQVGWCAAGGKPLVPPQTILHRFTNWKTFLVKRLTGSKTLPPDFSSKVKESMQFPFKKQMRVEVVDKTHLCRTRVALVEQVSVGPVGWIGRFRLHDDGVIGGRLRLIYEECDDGTDDFWCHMYSPLIHSIGWSRSIGHRFKRSDGTRKLDGQMDAPGQLFAKVKEVDQTGLWFQDGMKLEAIDPLNLSAICVATVRKVRRRRSPSRSVGRLKLLRLTCSLRRLPQVLADGYLMIGIDGSEAADGSDWFCYHSTSPSIFPAGFCEINNIELTPPRGYAGLPFRWFEYLKESKSVAAPVNLFNKEVPNHGFRPGMKLEAVDLMEPRLVCVATVTRIVHRLLRIHFDGWEDEYDQWVDCESPDLYPVGWCQLTGYQLQPPAVTAGSRDLQSAGSKQRRKSQQYRGQKKKRKLPVAKRPISLSGSMVTGVPRNLSGDENETPPDYPSPPPPASAAQPPSADPDVEVGAGLQMEIHNNTGGTNSSFQRAAPETNGSSRDFLANKDHFLGCMLTPDTRRSGHLLDSLQSDDQIYATQEGLSAGGPVDELLCLEPKIDLQLGVIQGVAAVDDVPEETGGSRSAFPGALCRFCGVAMVSSPADVDAQVSTDAAGLGVSGGCMKSVNGPQMAPRPRFEHQLLKRQTRCC</sequence>
<evidence type="ECO:0000256" key="12">
    <source>
        <dbReference type="SAM" id="MobiDB-lite"/>
    </source>
</evidence>
<keyword evidence="8" id="KW-0804">Transcription</keyword>
<dbReference type="GO" id="GO:0045892">
    <property type="term" value="P:negative regulation of DNA-templated transcription"/>
    <property type="evidence" value="ECO:0007669"/>
    <property type="project" value="TreeGrafter"/>
</dbReference>
<dbReference type="Pfam" id="PF02820">
    <property type="entry name" value="MBT"/>
    <property type="match status" value="5"/>
</dbReference>
<name>A0A315VTT2_GAMAF</name>
<dbReference type="GO" id="GO:0006325">
    <property type="term" value="P:chromatin organization"/>
    <property type="evidence" value="ECO:0007669"/>
    <property type="project" value="UniProtKB-KW"/>
</dbReference>
<evidence type="ECO:0000259" key="13">
    <source>
        <dbReference type="PROSITE" id="PS51024"/>
    </source>
</evidence>
<evidence type="ECO:0000256" key="7">
    <source>
        <dbReference type="ARBA" id="ARBA00023015"/>
    </source>
</evidence>
<evidence type="ECO:0000256" key="11">
    <source>
        <dbReference type="PROSITE-ProRule" id="PRU00459"/>
    </source>
</evidence>
<dbReference type="InterPro" id="IPR012313">
    <property type="entry name" value="Znf_FCS"/>
</dbReference>
<dbReference type="PROSITE" id="PS51079">
    <property type="entry name" value="MBT"/>
    <property type="match status" value="4"/>
</dbReference>
<evidence type="ECO:0000313" key="15">
    <source>
        <dbReference type="Proteomes" id="UP000250572"/>
    </source>
</evidence>
<evidence type="ECO:0000256" key="3">
    <source>
        <dbReference type="ARBA" id="ARBA00022737"/>
    </source>
</evidence>
<keyword evidence="6" id="KW-0156">Chromatin regulator</keyword>
<keyword evidence="7" id="KW-0805">Transcription regulation</keyword>
<dbReference type="GO" id="GO:0042393">
    <property type="term" value="F:histone binding"/>
    <property type="evidence" value="ECO:0007669"/>
    <property type="project" value="TreeGrafter"/>
</dbReference>
<gene>
    <name evidence="14" type="ORF">CCH79_00019234</name>
</gene>
<evidence type="ECO:0000256" key="2">
    <source>
        <dbReference type="ARBA" id="ARBA00022723"/>
    </source>
</evidence>
<dbReference type="STRING" id="33528.ENSGAFP00000025411"/>
<evidence type="ECO:0000256" key="6">
    <source>
        <dbReference type="ARBA" id="ARBA00022853"/>
    </source>
</evidence>
<dbReference type="Proteomes" id="UP000250572">
    <property type="component" value="Unassembled WGS sequence"/>
</dbReference>
<protein>
    <recommendedName>
        <fullName evidence="13">FCS-type domain-containing protein</fullName>
    </recommendedName>
</protein>
<evidence type="ECO:0000256" key="1">
    <source>
        <dbReference type="ARBA" id="ARBA00004123"/>
    </source>
</evidence>
<feature type="region of interest" description="Disordered" evidence="12">
    <location>
        <begin position="700"/>
        <end position="814"/>
    </location>
</feature>
<feature type="compositionally biased region" description="Low complexity" evidence="12">
    <location>
        <begin position="48"/>
        <end position="62"/>
    </location>
</feature>
<dbReference type="Gene3D" id="3.30.60.160">
    <property type="match status" value="1"/>
</dbReference>
<dbReference type="GO" id="GO:0005634">
    <property type="term" value="C:nucleus"/>
    <property type="evidence" value="ECO:0007669"/>
    <property type="project" value="UniProtKB-SubCell"/>
</dbReference>
<keyword evidence="2" id="KW-0479">Metal-binding</keyword>
<feature type="domain" description="FCS-type" evidence="13">
    <location>
        <begin position="102"/>
        <end position="137"/>
    </location>
</feature>
<feature type="repeat" description="MBT" evidence="11">
    <location>
        <begin position="344"/>
        <end position="448"/>
    </location>
</feature>
<dbReference type="InterPro" id="IPR038603">
    <property type="entry name" value="Znf_FCS_sf"/>
</dbReference>
<comment type="caution">
    <text evidence="14">The sequence shown here is derived from an EMBL/GenBank/DDBJ whole genome shotgun (WGS) entry which is preliminary data.</text>
</comment>
<keyword evidence="5" id="KW-0862">Zinc</keyword>
<dbReference type="SUPFAM" id="SSF63748">
    <property type="entry name" value="Tudor/PWWP/MBT"/>
    <property type="match status" value="4"/>
</dbReference>
<keyword evidence="3" id="KW-0677">Repeat</keyword>
<dbReference type="Gene3D" id="2.30.30.140">
    <property type="match status" value="4"/>
</dbReference>
<evidence type="ECO:0000256" key="5">
    <source>
        <dbReference type="ARBA" id="ARBA00022833"/>
    </source>
</evidence>
<feature type="region of interest" description="Disordered" evidence="12">
    <location>
        <begin position="27"/>
        <end position="82"/>
    </location>
</feature>
<proteinExistence type="predicted"/>
<dbReference type="PANTHER" id="PTHR12247:SF79">
    <property type="entry name" value="MBT DOMAIN-CONTAINING PROTEIN 1"/>
    <property type="match status" value="1"/>
</dbReference>
<keyword evidence="9" id="KW-0539">Nucleus</keyword>
<organism evidence="14 15">
    <name type="scientific">Gambusia affinis</name>
    <name type="common">Western mosquitofish</name>
    <name type="synonym">Heterandria affinis</name>
    <dbReference type="NCBI Taxonomy" id="33528"/>
    <lineage>
        <taxon>Eukaryota</taxon>
        <taxon>Metazoa</taxon>
        <taxon>Chordata</taxon>
        <taxon>Craniata</taxon>
        <taxon>Vertebrata</taxon>
        <taxon>Euteleostomi</taxon>
        <taxon>Actinopterygii</taxon>
        <taxon>Neopterygii</taxon>
        <taxon>Teleostei</taxon>
        <taxon>Neoteleostei</taxon>
        <taxon>Acanthomorphata</taxon>
        <taxon>Ovalentaria</taxon>
        <taxon>Atherinomorphae</taxon>
        <taxon>Cyprinodontiformes</taxon>
        <taxon>Poeciliidae</taxon>
        <taxon>Poeciliinae</taxon>
        <taxon>Gambusia</taxon>
    </lineage>
</organism>
<feature type="compositionally biased region" description="Polar residues" evidence="12">
    <location>
        <begin position="790"/>
        <end position="812"/>
    </location>
</feature>
<evidence type="ECO:0000313" key="14">
    <source>
        <dbReference type="EMBL" id="PWA26985.1"/>
    </source>
</evidence>
<dbReference type="FunFam" id="2.30.30.140:FF:000032">
    <property type="entry name" value="MBT domain-containing protein 1 isoform X1"/>
    <property type="match status" value="1"/>
</dbReference>
<accession>A0A315VTT2</accession>
<reference evidence="14 15" key="1">
    <citation type="journal article" date="2018" name="G3 (Bethesda)">
        <title>A High-Quality Reference Genome for the Invasive Mosquitofish Gambusia affinis Using a Chicago Library.</title>
        <authorList>
            <person name="Hoffberg S.L."/>
            <person name="Troendle N.J."/>
            <person name="Glenn T.C."/>
            <person name="Mahmud O."/>
            <person name="Louha S."/>
            <person name="Chalopin D."/>
            <person name="Bennetzen J.L."/>
            <person name="Mauricio R."/>
        </authorList>
    </citation>
    <scope>NUCLEOTIDE SEQUENCE [LARGE SCALE GENOMIC DNA]</scope>
    <source>
        <strain evidence="14">NE01/NJP1002.9</strain>
        <tissue evidence="14">Muscle</tissue>
    </source>
</reference>
<dbReference type="InterPro" id="IPR004092">
    <property type="entry name" value="Mbt"/>
</dbReference>
<comment type="subcellular location">
    <subcellularLocation>
        <location evidence="1">Nucleus</location>
    </subcellularLocation>
</comment>
<dbReference type="GO" id="GO:0008270">
    <property type="term" value="F:zinc ion binding"/>
    <property type="evidence" value="ECO:0007669"/>
    <property type="project" value="UniProtKB-KW"/>
</dbReference>
<evidence type="ECO:0000256" key="8">
    <source>
        <dbReference type="ARBA" id="ARBA00023163"/>
    </source>
</evidence>
<feature type="repeat" description="MBT" evidence="11">
    <location>
        <begin position="450"/>
        <end position="593"/>
    </location>
</feature>
<evidence type="ECO:0000256" key="9">
    <source>
        <dbReference type="ARBA" id="ARBA00023242"/>
    </source>
</evidence>
<keyword evidence="4 10" id="KW-0863">Zinc-finger</keyword>
<feature type="repeat" description="MBT" evidence="11">
    <location>
        <begin position="601"/>
        <end position="697"/>
    </location>
</feature>
<feature type="compositionally biased region" description="Pro residues" evidence="12">
    <location>
        <begin position="759"/>
        <end position="768"/>
    </location>
</feature>
<feature type="repeat" description="MBT" evidence="11">
    <location>
        <begin position="229"/>
        <end position="336"/>
    </location>
</feature>
<dbReference type="SMART" id="SM00561">
    <property type="entry name" value="MBT"/>
    <property type="match status" value="4"/>
</dbReference>
<dbReference type="InterPro" id="IPR050548">
    <property type="entry name" value="PcG_chromatin_remod_factors"/>
</dbReference>
<dbReference type="PANTHER" id="PTHR12247">
    <property type="entry name" value="POLYCOMB GROUP PROTEIN"/>
    <property type="match status" value="1"/>
</dbReference>
<dbReference type="AlphaFoldDB" id="A0A315VTT2"/>
<dbReference type="FunFam" id="3.30.60.160:FF:000001">
    <property type="entry name" value="MBT domain-containing protein 1 isoform X1"/>
    <property type="match status" value="1"/>
</dbReference>
<evidence type="ECO:0000256" key="10">
    <source>
        <dbReference type="PROSITE-ProRule" id="PRU00367"/>
    </source>
</evidence>
<dbReference type="PROSITE" id="PS51024">
    <property type="entry name" value="ZF_FCS"/>
    <property type="match status" value="1"/>
</dbReference>
<dbReference type="GO" id="GO:0003682">
    <property type="term" value="F:chromatin binding"/>
    <property type="evidence" value="ECO:0007669"/>
    <property type="project" value="TreeGrafter"/>
</dbReference>
<dbReference type="Pfam" id="PF21319">
    <property type="entry name" value="zf-FCS_1"/>
    <property type="match status" value="1"/>
</dbReference>
<evidence type="ECO:0000256" key="4">
    <source>
        <dbReference type="ARBA" id="ARBA00022771"/>
    </source>
</evidence>
<keyword evidence="15" id="KW-1185">Reference proteome</keyword>
<dbReference type="CDD" id="cd20129">
    <property type="entry name" value="MBT_MBTD1_rpt4"/>
    <property type="match status" value="1"/>
</dbReference>
<dbReference type="EMBL" id="NHOQ01001148">
    <property type="protein sequence ID" value="PWA26985.1"/>
    <property type="molecule type" value="Genomic_DNA"/>
</dbReference>